<dbReference type="Gene3D" id="6.20.210.20">
    <property type="entry name" value="THAP domain"/>
    <property type="match status" value="1"/>
</dbReference>
<reference evidence="8 9" key="1">
    <citation type="journal article" date="2024" name="Insects">
        <title>An Improved Chromosome-Level Genome Assembly of the Firefly Pyrocoelia pectoralis.</title>
        <authorList>
            <person name="Fu X."/>
            <person name="Meyer-Rochow V.B."/>
            <person name="Ballantyne L."/>
            <person name="Zhu X."/>
        </authorList>
    </citation>
    <scope>NUCLEOTIDE SEQUENCE [LARGE SCALE GENOMIC DNA]</scope>
    <source>
        <strain evidence="8">XCY_ONT2</strain>
    </source>
</reference>
<keyword evidence="1" id="KW-0479">Metal-binding</keyword>
<dbReference type="Proteomes" id="UP001329430">
    <property type="component" value="Chromosome 1"/>
</dbReference>
<evidence type="ECO:0000256" key="1">
    <source>
        <dbReference type="ARBA" id="ARBA00022723"/>
    </source>
</evidence>
<evidence type="ECO:0000313" key="9">
    <source>
        <dbReference type="Proteomes" id="UP001329430"/>
    </source>
</evidence>
<accession>A0AAN7VVG9</accession>
<dbReference type="AlphaFoldDB" id="A0AAN7VVG9"/>
<dbReference type="SUPFAM" id="SSF57716">
    <property type="entry name" value="Glucocorticoid receptor-like (DNA-binding domain)"/>
    <property type="match status" value="1"/>
</dbReference>
<keyword evidence="4 5" id="KW-0238">DNA-binding</keyword>
<evidence type="ECO:0000256" key="5">
    <source>
        <dbReference type="PROSITE-ProRule" id="PRU00309"/>
    </source>
</evidence>
<evidence type="ECO:0000256" key="3">
    <source>
        <dbReference type="ARBA" id="ARBA00022833"/>
    </source>
</evidence>
<keyword evidence="9" id="KW-1185">Reference proteome</keyword>
<keyword evidence="6" id="KW-0175">Coiled coil</keyword>
<gene>
    <name evidence="8" type="ORF">RI129_001715</name>
</gene>
<dbReference type="GO" id="GO:0003677">
    <property type="term" value="F:DNA binding"/>
    <property type="evidence" value="ECO:0007669"/>
    <property type="project" value="UniProtKB-UniRule"/>
</dbReference>
<dbReference type="SMART" id="SM00980">
    <property type="entry name" value="THAP"/>
    <property type="match status" value="1"/>
</dbReference>
<evidence type="ECO:0000256" key="2">
    <source>
        <dbReference type="ARBA" id="ARBA00022771"/>
    </source>
</evidence>
<evidence type="ECO:0000256" key="4">
    <source>
        <dbReference type="ARBA" id="ARBA00023125"/>
    </source>
</evidence>
<evidence type="ECO:0000259" key="7">
    <source>
        <dbReference type="PROSITE" id="PS50950"/>
    </source>
</evidence>
<feature type="coiled-coil region" evidence="6">
    <location>
        <begin position="197"/>
        <end position="227"/>
    </location>
</feature>
<dbReference type="GO" id="GO:0008270">
    <property type="term" value="F:zinc ion binding"/>
    <property type="evidence" value="ECO:0007669"/>
    <property type="project" value="UniProtKB-KW"/>
</dbReference>
<name>A0AAN7VVG9_9COLE</name>
<keyword evidence="2 5" id="KW-0863">Zinc-finger</keyword>
<dbReference type="Pfam" id="PF05485">
    <property type="entry name" value="THAP"/>
    <property type="match status" value="1"/>
</dbReference>
<proteinExistence type="predicted"/>
<dbReference type="InterPro" id="IPR038441">
    <property type="entry name" value="THAP_Znf_sf"/>
</dbReference>
<evidence type="ECO:0000256" key="6">
    <source>
        <dbReference type="SAM" id="Coils"/>
    </source>
</evidence>
<organism evidence="8 9">
    <name type="scientific">Pyrocoelia pectoralis</name>
    <dbReference type="NCBI Taxonomy" id="417401"/>
    <lineage>
        <taxon>Eukaryota</taxon>
        <taxon>Metazoa</taxon>
        <taxon>Ecdysozoa</taxon>
        <taxon>Arthropoda</taxon>
        <taxon>Hexapoda</taxon>
        <taxon>Insecta</taxon>
        <taxon>Pterygota</taxon>
        <taxon>Neoptera</taxon>
        <taxon>Endopterygota</taxon>
        <taxon>Coleoptera</taxon>
        <taxon>Polyphaga</taxon>
        <taxon>Elateriformia</taxon>
        <taxon>Elateroidea</taxon>
        <taxon>Lampyridae</taxon>
        <taxon>Lampyrinae</taxon>
        <taxon>Pyrocoelia</taxon>
    </lineage>
</organism>
<comment type="caution">
    <text evidence="8">The sequence shown here is derived from an EMBL/GenBank/DDBJ whole genome shotgun (WGS) entry which is preliminary data.</text>
</comment>
<dbReference type="PROSITE" id="PS50950">
    <property type="entry name" value="ZF_THAP"/>
    <property type="match status" value="1"/>
</dbReference>
<keyword evidence="3" id="KW-0862">Zinc</keyword>
<evidence type="ECO:0000313" key="8">
    <source>
        <dbReference type="EMBL" id="KAK5650686.1"/>
    </source>
</evidence>
<sequence length="275" mass="31760">MALFSVGVVFCVATHHLLLKQKTNLTCLLFYYKKMSTSVSGNKCVYINCGKSRRTCKDLKLFRFPKKPEIHKQWIINCGNEDVACIPPDILRNRYVCQLHFNPEDIKPSGCLVKGAVPVKQVDDSIDPLLIENLPKIKYEVEDYFECTDAPTRIKIENPSPSTSSNHLFDNTYFISSCTNFLLDKENSDPKIDTASLKKIKKLSERLEKQKKLLKIKNAQISKLKEKLKIKNIILLLKRRLLRKCKPTRKTKIGLNKKEISQFFAFIRLHLLTKT</sequence>
<feature type="domain" description="THAP-type" evidence="7">
    <location>
        <begin position="35"/>
        <end position="121"/>
    </location>
</feature>
<dbReference type="EMBL" id="JAVRBK010000001">
    <property type="protein sequence ID" value="KAK5650686.1"/>
    <property type="molecule type" value="Genomic_DNA"/>
</dbReference>
<protein>
    <recommendedName>
        <fullName evidence="7">THAP-type domain-containing protein</fullName>
    </recommendedName>
</protein>
<dbReference type="InterPro" id="IPR006612">
    <property type="entry name" value="THAP_Znf"/>
</dbReference>
<dbReference type="SMART" id="SM00692">
    <property type="entry name" value="DM3"/>
    <property type="match status" value="1"/>
</dbReference>